<evidence type="ECO:0000313" key="11">
    <source>
        <dbReference type="Proteomes" id="UP001154282"/>
    </source>
</evidence>
<dbReference type="EMBL" id="CAMGYJ010000010">
    <property type="protein sequence ID" value="CAI0548082.1"/>
    <property type="molecule type" value="Genomic_DNA"/>
</dbReference>
<keyword evidence="8 9" id="KW-0472">Membrane</keyword>
<comment type="caution">
    <text evidence="9">Lacks conserved residue(s) required for the propagation of feature annotation.</text>
</comment>
<evidence type="ECO:0000256" key="5">
    <source>
        <dbReference type="ARBA" id="ARBA00022692"/>
    </source>
</evidence>
<proteinExistence type="inferred from homology"/>
<protein>
    <recommendedName>
        <fullName evidence="9">Bidirectional sugar transporter SWEET</fullName>
    </recommendedName>
</protein>
<sequence length="279" mass="30858">MKAHHHHHPDQILLLTIGILGNITSIMMYLAPMWTFWRVYRSKSTEGFHSVPYVAAQFSAMLWIYYAVLKSNDLLLVVNSVGFAVETFYIVAFVAYAPKQAKASPLRLLLLGFDSRGVSISIQKISSSFGDSMQILTVKLVSVTSVGGFIAILVLTRFFAKGEVRLQVVGWLCAALSCFMFASPLTIMRQVMHTKSVEFMPFTLSFFLFLSATLWLAYGLLLHDYYIMIPNGVGVVLGMAQMILYGCYCKERKKGSVQNQNGNAAASGGLSSLEVESGC</sequence>
<keyword evidence="3 9" id="KW-0813">Transport</keyword>
<keyword evidence="5 9" id="KW-0812">Transmembrane</keyword>
<dbReference type="FunFam" id="1.20.1280.290:FF:000001">
    <property type="entry name" value="Bidirectional sugar transporter SWEET"/>
    <property type="match status" value="1"/>
</dbReference>
<dbReference type="Pfam" id="PF03083">
    <property type="entry name" value="MtN3_slv"/>
    <property type="match status" value="2"/>
</dbReference>
<feature type="transmembrane region" description="Helical" evidence="9">
    <location>
        <begin position="166"/>
        <end position="187"/>
    </location>
</feature>
<dbReference type="GO" id="GO:0016020">
    <property type="term" value="C:membrane"/>
    <property type="evidence" value="ECO:0007669"/>
    <property type="project" value="InterPro"/>
</dbReference>
<keyword evidence="6" id="KW-0677">Repeat</keyword>
<comment type="similarity">
    <text evidence="2 9">Belongs to the SWEET sugar transporter family.</text>
</comment>
<dbReference type="InterPro" id="IPR004316">
    <property type="entry name" value="SWEET_rpt"/>
</dbReference>
<dbReference type="Gene3D" id="1.20.1280.290">
    <property type="match status" value="2"/>
</dbReference>
<evidence type="ECO:0000256" key="9">
    <source>
        <dbReference type="RuleBase" id="RU910715"/>
    </source>
</evidence>
<feature type="transmembrane region" description="Helical" evidence="9">
    <location>
        <begin position="74"/>
        <end position="97"/>
    </location>
</feature>
<evidence type="ECO:0000256" key="2">
    <source>
        <dbReference type="ARBA" id="ARBA00007809"/>
    </source>
</evidence>
<dbReference type="InterPro" id="IPR047664">
    <property type="entry name" value="SWEET"/>
</dbReference>
<keyword evidence="7 9" id="KW-1133">Transmembrane helix</keyword>
<dbReference type="Proteomes" id="UP001154282">
    <property type="component" value="Unassembled WGS sequence"/>
</dbReference>
<organism evidence="10 11">
    <name type="scientific">Linum tenue</name>
    <dbReference type="NCBI Taxonomy" id="586396"/>
    <lineage>
        <taxon>Eukaryota</taxon>
        <taxon>Viridiplantae</taxon>
        <taxon>Streptophyta</taxon>
        <taxon>Embryophyta</taxon>
        <taxon>Tracheophyta</taxon>
        <taxon>Spermatophyta</taxon>
        <taxon>Magnoliopsida</taxon>
        <taxon>eudicotyledons</taxon>
        <taxon>Gunneridae</taxon>
        <taxon>Pentapetalae</taxon>
        <taxon>rosids</taxon>
        <taxon>fabids</taxon>
        <taxon>Malpighiales</taxon>
        <taxon>Linaceae</taxon>
        <taxon>Linum</taxon>
    </lineage>
</organism>
<reference evidence="10" key="1">
    <citation type="submission" date="2022-08" db="EMBL/GenBank/DDBJ databases">
        <authorList>
            <person name="Gutierrez-Valencia J."/>
        </authorList>
    </citation>
    <scope>NUCLEOTIDE SEQUENCE</scope>
</reference>
<feature type="transmembrane region" description="Helical" evidence="9">
    <location>
        <begin position="51"/>
        <end position="68"/>
    </location>
</feature>
<feature type="transmembrane region" description="Helical" evidence="9">
    <location>
        <begin position="199"/>
        <end position="221"/>
    </location>
</feature>
<evidence type="ECO:0000256" key="7">
    <source>
        <dbReference type="ARBA" id="ARBA00022989"/>
    </source>
</evidence>
<evidence type="ECO:0000256" key="6">
    <source>
        <dbReference type="ARBA" id="ARBA00022737"/>
    </source>
</evidence>
<evidence type="ECO:0000256" key="1">
    <source>
        <dbReference type="ARBA" id="ARBA00004127"/>
    </source>
</evidence>
<feature type="transmembrane region" description="Helical" evidence="9">
    <location>
        <begin position="12"/>
        <end position="31"/>
    </location>
</feature>
<dbReference type="AlphaFoldDB" id="A0AAV0QVA8"/>
<comment type="subcellular location">
    <subcellularLocation>
        <location evidence="1">Endomembrane system</location>
        <topology evidence="1">Multi-pass membrane protein</topology>
    </subcellularLocation>
</comment>
<evidence type="ECO:0000313" key="10">
    <source>
        <dbReference type="EMBL" id="CAI0548082.1"/>
    </source>
</evidence>
<dbReference type="FunFam" id="1.20.1280.290:FF:000002">
    <property type="entry name" value="Bidirectional sugar transporter SWEET"/>
    <property type="match status" value="1"/>
</dbReference>
<dbReference type="GO" id="GO:0051119">
    <property type="term" value="F:sugar transmembrane transporter activity"/>
    <property type="evidence" value="ECO:0007669"/>
    <property type="project" value="InterPro"/>
</dbReference>
<accession>A0AAV0QVA8</accession>
<gene>
    <name evidence="10" type="ORF">LITE_LOCUS44631</name>
</gene>
<dbReference type="PANTHER" id="PTHR10791:SF115">
    <property type="entry name" value="BIDIRECTIONAL SUGAR TRANSPORTER SWEET"/>
    <property type="match status" value="1"/>
</dbReference>
<name>A0AAV0QVA8_9ROSI</name>
<dbReference type="GO" id="GO:0012505">
    <property type="term" value="C:endomembrane system"/>
    <property type="evidence" value="ECO:0007669"/>
    <property type="project" value="UniProtKB-SubCell"/>
</dbReference>
<feature type="transmembrane region" description="Helical" evidence="9">
    <location>
        <begin position="140"/>
        <end position="160"/>
    </location>
</feature>
<evidence type="ECO:0000256" key="4">
    <source>
        <dbReference type="ARBA" id="ARBA00022597"/>
    </source>
</evidence>
<keyword evidence="4 9" id="KW-0762">Sugar transport</keyword>
<evidence type="ECO:0000256" key="8">
    <source>
        <dbReference type="ARBA" id="ARBA00023136"/>
    </source>
</evidence>
<keyword evidence="11" id="KW-1185">Reference proteome</keyword>
<dbReference type="PANTHER" id="PTHR10791">
    <property type="entry name" value="RAG1-ACTIVATING PROTEIN 1"/>
    <property type="match status" value="1"/>
</dbReference>
<dbReference type="GO" id="GO:0051260">
    <property type="term" value="P:protein homooligomerization"/>
    <property type="evidence" value="ECO:0007669"/>
    <property type="project" value="UniProtKB-ARBA"/>
</dbReference>
<comment type="function">
    <text evidence="9">Mediates both low-affinity uptake and efflux of sugar across the membrane.</text>
</comment>
<evidence type="ECO:0000256" key="3">
    <source>
        <dbReference type="ARBA" id="ARBA00022448"/>
    </source>
</evidence>
<comment type="caution">
    <text evidence="10">The sequence shown here is derived from an EMBL/GenBank/DDBJ whole genome shotgun (WGS) entry which is preliminary data.</text>
</comment>